<comment type="caution">
    <text evidence="2">The sequence shown here is derived from an EMBL/GenBank/DDBJ whole genome shotgun (WGS) entry which is preliminary data.</text>
</comment>
<organism evidence="2 3">
    <name type="scientific">Halomonas ventosae</name>
    <dbReference type="NCBI Taxonomy" id="229007"/>
    <lineage>
        <taxon>Bacteria</taxon>
        <taxon>Pseudomonadati</taxon>
        <taxon>Pseudomonadota</taxon>
        <taxon>Gammaproteobacteria</taxon>
        <taxon>Oceanospirillales</taxon>
        <taxon>Halomonadaceae</taxon>
        <taxon>Halomonas</taxon>
    </lineage>
</organism>
<keyword evidence="3" id="KW-1185">Reference proteome</keyword>
<gene>
    <name evidence="2" type="ORF">DFO68_1178</name>
</gene>
<dbReference type="RefSeq" id="WP_133483855.1">
    <property type="nucleotide sequence ID" value="NZ_SNWH01000017.1"/>
</dbReference>
<proteinExistence type="predicted"/>
<accession>A0A4V3BYP8</accession>
<evidence type="ECO:0000256" key="1">
    <source>
        <dbReference type="SAM" id="Phobius"/>
    </source>
</evidence>
<keyword evidence="1" id="KW-0472">Membrane</keyword>
<reference evidence="2 3" key="1">
    <citation type="submission" date="2019-03" db="EMBL/GenBank/DDBJ databases">
        <title>Freshwater and sediment microbial communities from various areas in North America, analyzing microbe dynamics in response to fracking.</title>
        <authorList>
            <person name="Lamendella R."/>
        </authorList>
    </citation>
    <scope>NUCLEOTIDE SEQUENCE [LARGE SCALE GENOMIC DNA]</scope>
    <source>
        <strain evidence="2 3">1_TX</strain>
    </source>
</reference>
<evidence type="ECO:0000313" key="3">
    <source>
        <dbReference type="Proteomes" id="UP000295150"/>
    </source>
</evidence>
<keyword evidence="1" id="KW-0812">Transmembrane</keyword>
<sequence length="170" mass="20821">MALTEEDITFIKTHMGDWLAEQSLARPPAVYEIELRERMVRVEEELKHQRELMREGFAQMDKRFTLAEKRHEELREDMLARFEQVDRRFDQVDKRFEQVDKHFDQVDKRFEQVDKRFEQVDKRFEQVDKRFEQVDDRFDEMLRRHDRHFLWLIGFITTVGGLVIAAGKFL</sequence>
<protein>
    <submittedName>
        <fullName evidence="2">Uncharacterized protein</fullName>
    </submittedName>
</protein>
<dbReference type="EMBL" id="SNWH01000017">
    <property type="protein sequence ID" value="TDO03469.1"/>
    <property type="molecule type" value="Genomic_DNA"/>
</dbReference>
<dbReference type="AlphaFoldDB" id="A0A4V3BYP8"/>
<dbReference type="SUPFAM" id="SSF57997">
    <property type="entry name" value="Tropomyosin"/>
    <property type="match status" value="1"/>
</dbReference>
<feature type="transmembrane region" description="Helical" evidence="1">
    <location>
        <begin position="149"/>
        <end position="167"/>
    </location>
</feature>
<dbReference type="Gene3D" id="6.10.250.2540">
    <property type="match status" value="3"/>
</dbReference>
<name>A0A4V3BYP8_9GAMM</name>
<keyword evidence="1" id="KW-1133">Transmembrane helix</keyword>
<evidence type="ECO:0000313" key="2">
    <source>
        <dbReference type="EMBL" id="TDO03469.1"/>
    </source>
</evidence>
<dbReference type="OrthoDB" id="678047at2"/>
<dbReference type="Proteomes" id="UP000295150">
    <property type="component" value="Unassembled WGS sequence"/>
</dbReference>